<dbReference type="PROSITE" id="PS51257">
    <property type="entry name" value="PROKAR_LIPOPROTEIN"/>
    <property type="match status" value="1"/>
</dbReference>
<keyword evidence="1" id="KW-1133">Transmembrane helix</keyword>
<evidence type="ECO:0000313" key="2">
    <source>
        <dbReference type="EMBL" id="AQS57782.1"/>
    </source>
</evidence>
<proteinExistence type="predicted"/>
<sequence>MLNKLSIKLTVILVSVVNLVFLGFACGSAVYMFNHSSHVAQEVSNQEYAAANHTNEMRLAISQVWQFLTDVSATGDREGYQEVDENVKIFKESLEELKKLDPNSVQQLDDVDNSFNEFLKVGREMAEAYVTEGRDSGNVLMEKFDQAGETLIESLTEVSYKYQTGFKNDLMGLSRDLTSSKIGSL</sequence>
<feature type="transmembrane region" description="Helical" evidence="1">
    <location>
        <begin position="12"/>
        <end position="33"/>
    </location>
</feature>
<dbReference type="RefSeq" id="WP_077712745.1">
    <property type="nucleotide sequence ID" value="NZ_CP019698.1"/>
</dbReference>
<keyword evidence="3" id="KW-1185">Reference proteome</keyword>
<gene>
    <name evidence="2" type="ORF">B0537_00855</name>
</gene>
<keyword evidence="1" id="KW-0472">Membrane</keyword>
<accession>A0A1S6ISP2</accession>
<evidence type="ECO:0000313" key="3">
    <source>
        <dbReference type="Proteomes" id="UP000189464"/>
    </source>
</evidence>
<evidence type="ECO:0000256" key="1">
    <source>
        <dbReference type="SAM" id="Phobius"/>
    </source>
</evidence>
<organism evidence="2 3">
    <name type="scientific">Desulforamulus ferrireducens</name>
    <dbReference type="NCBI Taxonomy" id="1833852"/>
    <lineage>
        <taxon>Bacteria</taxon>
        <taxon>Bacillati</taxon>
        <taxon>Bacillota</taxon>
        <taxon>Clostridia</taxon>
        <taxon>Eubacteriales</taxon>
        <taxon>Peptococcaceae</taxon>
        <taxon>Desulforamulus</taxon>
    </lineage>
</organism>
<reference evidence="2 3" key="1">
    <citation type="journal article" date="2016" name="Int. J. Syst. Evol. Microbiol.">
        <title>Desulfotomaculum ferrireducens sp. nov., a moderately thermophilic sulfate-reducing and dissimilatory Fe(III)-reducing bacterium isolated from compost.</title>
        <authorList>
            <person name="Yang G."/>
            <person name="Guo J."/>
            <person name="Zhuang L."/>
            <person name="Yuan Y."/>
            <person name="Zhou S."/>
        </authorList>
    </citation>
    <scope>NUCLEOTIDE SEQUENCE [LARGE SCALE GENOMIC DNA]</scope>
    <source>
        <strain evidence="2 3">GSS09</strain>
    </source>
</reference>
<dbReference type="EMBL" id="CP019698">
    <property type="protein sequence ID" value="AQS57782.1"/>
    <property type="molecule type" value="Genomic_DNA"/>
</dbReference>
<keyword evidence="1" id="KW-0812">Transmembrane</keyword>
<dbReference type="AlphaFoldDB" id="A0A1S6ISP2"/>
<evidence type="ECO:0008006" key="4">
    <source>
        <dbReference type="Google" id="ProtNLM"/>
    </source>
</evidence>
<protein>
    <recommendedName>
        <fullName evidence="4">Methyl-accepting chemotaxis protein</fullName>
    </recommendedName>
</protein>
<dbReference type="STRING" id="1833852.B0537_00855"/>
<name>A0A1S6ISP2_9FIRM</name>
<dbReference type="Proteomes" id="UP000189464">
    <property type="component" value="Chromosome"/>
</dbReference>
<dbReference type="KEGG" id="dfg:B0537_00855"/>